<protein>
    <submittedName>
        <fullName evidence="1">Uncharacterized protein</fullName>
    </submittedName>
</protein>
<comment type="caution">
    <text evidence="1">The sequence shown here is derived from an EMBL/GenBank/DDBJ whole genome shotgun (WGS) entry which is preliminary data.</text>
</comment>
<dbReference type="AlphaFoldDB" id="A0AAV4YD04"/>
<dbReference type="EMBL" id="BPLR01019163">
    <property type="protein sequence ID" value="GIZ04883.1"/>
    <property type="molecule type" value="Genomic_DNA"/>
</dbReference>
<evidence type="ECO:0000313" key="2">
    <source>
        <dbReference type="Proteomes" id="UP001054945"/>
    </source>
</evidence>
<organism evidence="1 2">
    <name type="scientific">Caerostris extrusa</name>
    <name type="common">Bark spider</name>
    <name type="synonym">Caerostris bankana</name>
    <dbReference type="NCBI Taxonomy" id="172846"/>
    <lineage>
        <taxon>Eukaryota</taxon>
        <taxon>Metazoa</taxon>
        <taxon>Ecdysozoa</taxon>
        <taxon>Arthropoda</taxon>
        <taxon>Chelicerata</taxon>
        <taxon>Arachnida</taxon>
        <taxon>Araneae</taxon>
        <taxon>Araneomorphae</taxon>
        <taxon>Entelegynae</taxon>
        <taxon>Araneoidea</taxon>
        <taxon>Araneidae</taxon>
        <taxon>Caerostris</taxon>
    </lineage>
</organism>
<dbReference type="Proteomes" id="UP001054945">
    <property type="component" value="Unassembled WGS sequence"/>
</dbReference>
<reference evidence="1 2" key="1">
    <citation type="submission" date="2021-06" db="EMBL/GenBank/DDBJ databases">
        <title>Caerostris extrusa draft genome.</title>
        <authorList>
            <person name="Kono N."/>
            <person name="Arakawa K."/>
        </authorList>
    </citation>
    <scope>NUCLEOTIDE SEQUENCE [LARGE SCALE GENOMIC DNA]</scope>
</reference>
<name>A0AAV4YD04_CAEEX</name>
<sequence>MHGWKKQLGISWASPTAIAIWQRNVSYPSFHMTPLEKVQKEKLKAAYNSGVKRRTGKFFSLCRSGSHIGHEPSGSPIKTRLVIIVIWRIVHWNSYLEKVPEEHSQEYWPRRYGKGVPVKSHLQLKIKHFQQNSSEEGPWEGKV</sequence>
<proteinExistence type="predicted"/>
<keyword evidence="2" id="KW-1185">Reference proteome</keyword>
<accession>A0AAV4YD04</accession>
<evidence type="ECO:0000313" key="1">
    <source>
        <dbReference type="EMBL" id="GIZ04883.1"/>
    </source>
</evidence>
<gene>
    <name evidence="1" type="ORF">CEXT_777451</name>
</gene>